<protein>
    <submittedName>
        <fullName evidence="2">Uncharacterized protein</fullName>
    </submittedName>
</protein>
<evidence type="ECO:0000313" key="2">
    <source>
        <dbReference type="EMBL" id="KAF2436436.1"/>
    </source>
</evidence>
<evidence type="ECO:0000256" key="1">
    <source>
        <dbReference type="SAM" id="MobiDB-lite"/>
    </source>
</evidence>
<feature type="region of interest" description="Disordered" evidence="1">
    <location>
        <begin position="94"/>
        <end position="128"/>
    </location>
</feature>
<dbReference type="EMBL" id="MU007010">
    <property type="protein sequence ID" value="KAF2436436.1"/>
    <property type="molecule type" value="Genomic_DNA"/>
</dbReference>
<organism evidence="2 3">
    <name type="scientific">Tothia fuscella</name>
    <dbReference type="NCBI Taxonomy" id="1048955"/>
    <lineage>
        <taxon>Eukaryota</taxon>
        <taxon>Fungi</taxon>
        <taxon>Dikarya</taxon>
        <taxon>Ascomycota</taxon>
        <taxon>Pezizomycotina</taxon>
        <taxon>Dothideomycetes</taxon>
        <taxon>Pleosporomycetidae</taxon>
        <taxon>Venturiales</taxon>
        <taxon>Cylindrosympodiaceae</taxon>
        <taxon>Tothia</taxon>
    </lineage>
</organism>
<feature type="region of interest" description="Disordered" evidence="1">
    <location>
        <begin position="36"/>
        <end position="66"/>
    </location>
</feature>
<dbReference type="Proteomes" id="UP000800235">
    <property type="component" value="Unassembled WGS sequence"/>
</dbReference>
<sequence>MVQKRREGLLCWDQKWLHSEKHDLTNGLTDAALKSREAKAKKGSARARNGKGKVKPLAEHTELAKKLERHDPTSACSFTLYAFVAKGRYVSAEESSKASAAERTRRAKQQAEKEVATPEEEEEFGDSEVEVCPYGADLALVNLEDVWPNAIKYFTQAQEVDDEQLSELDFERMSDNNDMEVDIRALVKGKGSKREEKSSDGD</sequence>
<name>A0A9P4P4L5_9PEZI</name>
<accession>A0A9P4P4L5</accession>
<proteinExistence type="predicted"/>
<feature type="compositionally biased region" description="Acidic residues" evidence="1">
    <location>
        <begin position="117"/>
        <end position="128"/>
    </location>
</feature>
<evidence type="ECO:0000313" key="3">
    <source>
        <dbReference type="Proteomes" id="UP000800235"/>
    </source>
</evidence>
<comment type="caution">
    <text evidence="2">The sequence shown here is derived from an EMBL/GenBank/DDBJ whole genome shotgun (WGS) entry which is preliminary data.</text>
</comment>
<feature type="compositionally biased region" description="Basic and acidic residues" evidence="1">
    <location>
        <begin position="94"/>
        <end position="116"/>
    </location>
</feature>
<feature type="compositionally biased region" description="Basic and acidic residues" evidence="1">
    <location>
        <begin position="56"/>
        <end position="66"/>
    </location>
</feature>
<dbReference type="AlphaFoldDB" id="A0A9P4P4L5"/>
<feature type="compositionally biased region" description="Basic residues" evidence="1">
    <location>
        <begin position="41"/>
        <end position="54"/>
    </location>
</feature>
<dbReference type="OrthoDB" id="19419at2759"/>
<reference evidence="2" key="1">
    <citation type="journal article" date="2020" name="Stud. Mycol.">
        <title>101 Dothideomycetes genomes: a test case for predicting lifestyles and emergence of pathogens.</title>
        <authorList>
            <person name="Haridas S."/>
            <person name="Albert R."/>
            <person name="Binder M."/>
            <person name="Bloem J."/>
            <person name="Labutti K."/>
            <person name="Salamov A."/>
            <person name="Andreopoulos B."/>
            <person name="Baker S."/>
            <person name="Barry K."/>
            <person name="Bills G."/>
            <person name="Bluhm B."/>
            <person name="Cannon C."/>
            <person name="Castanera R."/>
            <person name="Culley D."/>
            <person name="Daum C."/>
            <person name="Ezra D."/>
            <person name="Gonzalez J."/>
            <person name="Henrissat B."/>
            <person name="Kuo A."/>
            <person name="Liang C."/>
            <person name="Lipzen A."/>
            <person name="Lutzoni F."/>
            <person name="Magnuson J."/>
            <person name="Mondo S."/>
            <person name="Nolan M."/>
            <person name="Ohm R."/>
            <person name="Pangilinan J."/>
            <person name="Park H.-J."/>
            <person name="Ramirez L."/>
            <person name="Alfaro M."/>
            <person name="Sun H."/>
            <person name="Tritt A."/>
            <person name="Yoshinaga Y."/>
            <person name="Zwiers L.-H."/>
            <person name="Turgeon B."/>
            <person name="Goodwin S."/>
            <person name="Spatafora J."/>
            <person name="Crous P."/>
            <person name="Grigoriev I."/>
        </authorList>
    </citation>
    <scope>NUCLEOTIDE SEQUENCE</scope>
    <source>
        <strain evidence="2">CBS 130266</strain>
    </source>
</reference>
<gene>
    <name evidence="2" type="ORF">EJ08DRAFT_728955</name>
</gene>
<keyword evidence="3" id="KW-1185">Reference proteome</keyword>